<gene>
    <name evidence="1" type="ORF">METZ01_LOCUS276357</name>
</gene>
<accession>A0A382KJB9</accession>
<organism evidence="1">
    <name type="scientific">marine metagenome</name>
    <dbReference type="NCBI Taxonomy" id="408172"/>
    <lineage>
        <taxon>unclassified sequences</taxon>
        <taxon>metagenomes</taxon>
        <taxon>ecological metagenomes</taxon>
    </lineage>
</organism>
<reference evidence="1" key="1">
    <citation type="submission" date="2018-05" db="EMBL/GenBank/DDBJ databases">
        <authorList>
            <person name="Lanie J.A."/>
            <person name="Ng W.-L."/>
            <person name="Kazmierczak K.M."/>
            <person name="Andrzejewski T.M."/>
            <person name="Davidsen T.M."/>
            <person name="Wayne K.J."/>
            <person name="Tettelin H."/>
            <person name="Glass J.I."/>
            <person name="Rusch D."/>
            <person name="Podicherti R."/>
            <person name="Tsui H.-C.T."/>
            <person name="Winkler M.E."/>
        </authorList>
    </citation>
    <scope>NUCLEOTIDE SEQUENCE</scope>
</reference>
<dbReference type="EMBL" id="UINC01080506">
    <property type="protein sequence ID" value="SVC23503.1"/>
    <property type="molecule type" value="Genomic_DNA"/>
</dbReference>
<name>A0A382KJB9_9ZZZZ</name>
<dbReference type="AlphaFoldDB" id="A0A382KJB9"/>
<proteinExistence type="predicted"/>
<protein>
    <submittedName>
        <fullName evidence="1">Uncharacterized protein</fullName>
    </submittedName>
</protein>
<sequence length="40" mass="4233">MCDVDVDIAVQIVVCRCDACTPTIITCPPAEGTDPKVPSR</sequence>
<evidence type="ECO:0000313" key="1">
    <source>
        <dbReference type="EMBL" id="SVC23503.1"/>
    </source>
</evidence>